<evidence type="ECO:0008006" key="4">
    <source>
        <dbReference type="Google" id="ProtNLM"/>
    </source>
</evidence>
<evidence type="ECO:0000256" key="1">
    <source>
        <dbReference type="SAM" id="Phobius"/>
    </source>
</evidence>
<sequence>MRLFKKGCKALYRPAKNHIGINYSPTTLRCVNCVVMHIPYARLASYKKKTRVNNSFRDVRQAYKRLPLTDISAVGGQRKAVRFLSLSFFLSPSLSFLPSPLGALFSLEGAMNGSFYELRAYLFRPSTRTSAGLFSFFSSSFHLAIHP</sequence>
<dbReference type="EMBL" id="JADYXP020000004">
    <property type="protein sequence ID" value="KAL0126783.1"/>
    <property type="molecule type" value="Genomic_DNA"/>
</dbReference>
<keyword evidence="1" id="KW-0812">Transmembrane</keyword>
<dbReference type="AlphaFoldDB" id="A0AAW2GGT6"/>
<name>A0AAW2GGT6_9HYME</name>
<keyword evidence="1" id="KW-1133">Transmembrane helix</keyword>
<keyword evidence="1" id="KW-0472">Membrane</keyword>
<accession>A0AAW2GGT6</accession>
<keyword evidence="3" id="KW-1185">Reference proteome</keyword>
<comment type="caution">
    <text evidence="2">The sequence shown here is derived from an EMBL/GenBank/DDBJ whole genome shotgun (WGS) entry which is preliminary data.</text>
</comment>
<evidence type="ECO:0000313" key="3">
    <source>
        <dbReference type="Proteomes" id="UP001430953"/>
    </source>
</evidence>
<dbReference type="Proteomes" id="UP001430953">
    <property type="component" value="Unassembled WGS sequence"/>
</dbReference>
<gene>
    <name evidence="2" type="ORF">PUN28_005266</name>
</gene>
<protein>
    <recommendedName>
        <fullName evidence="4">Ribosomal protein S14</fullName>
    </recommendedName>
</protein>
<reference evidence="2 3" key="1">
    <citation type="submission" date="2023-03" db="EMBL/GenBank/DDBJ databases">
        <title>High recombination rates correlate with genetic variation in Cardiocondyla obscurior ants.</title>
        <authorList>
            <person name="Errbii M."/>
        </authorList>
    </citation>
    <scope>NUCLEOTIDE SEQUENCE [LARGE SCALE GENOMIC DNA]</scope>
    <source>
        <strain evidence="2">Alpha-2009</strain>
        <tissue evidence="2">Whole body</tissue>
    </source>
</reference>
<evidence type="ECO:0000313" key="2">
    <source>
        <dbReference type="EMBL" id="KAL0126783.1"/>
    </source>
</evidence>
<organism evidence="2 3">
    <name type="scientific">Cardiocondyla obscurior</name>
    <dbReference type="NCBI Taxonomy" id="286306"/>
    <lineage>
        <taxon>Eukaryota</taxon>
        <taxon>Metazoa</taxon>
        <taxon>Ecdysozoa</taxon>
        <taxon>Arthropoda</taxon>
        <taxon>Hexapoda</taxon>
        <taxon>Insecta</taxon>
        <taxon>Pterygota</taxon>
        <taxon>Neoptera</taxon>
        <taxon>Endopterygota</taxon>
        <taxon>Hymenoptera</taxon>
        <taxon>Apocrita</taxon>
        <taxon>Aculeata</taxon>
        <taxon>Formicoidea</taxon>
        <taxon>Formicidae</taxon>
        <taxon>Myrmicinae</taxon>
        <taxon>Cardiocondyla</taxon>
    </lineage>
</organism>
<feature type="transmembrane region" description="Helical" evidence="1">
    <location>
        <begin position="83"/>
        <end position="107"/>
    </location>
</feature>
<proteinExistence type="predicted"/>